<evidence type="ECO:0000313" key="9">
    <source>
        <dbReference type="EMBL" id="EIM95080.1"/>
    </source>
</evidence>
<dbReference type="Proteomes" id="UP000004980">
    <property type="component" value="Unassembled WGS sequence"/>
</dbReference>
<protein>
    <submittedName>
        <fullName evidence="8">C4-dicarboxylate ABC transporter</fullName>
    </submittedName>
    <submittedName>
        <fullName evidence="9">C4-dicarboxylate transporter DctA</fullName>
    </submittedName>
</protein>
<evidence type="ECO:0000256" key="2">
    <source>
        <dbReference type="ARBA" id="ARBA00022448"/>
    </source>
</evidence>
<keyword evidence="10" id="KW-1185">Reference proteome</keyword>
<dbReference type="EMBL" id="AKAU01000256">
    <property type="protein sequence ID" value="EIM95080.1"/>
    <property type="molecule type" value="Genomic_DNA"/>
</dbReference>
<comment type="subcellular location">
    <subcellularLocation>
        <location evidence="1">Membrane</location>
        <topology evidence="1">Multi-pass membrane protein</topology>
    </subcellularLocation>
</comment>
<dbReference type="PRINTS" id="PR00173">
    <property type="entry name" value="EDTRNSPORT"/>
</dbReference>
<evidence type="ECO:0000256" key="5">
    <source>
        <dbReference type="ARBA" id="ARBA00022989"/>
    </source>
</evidence>
<dbReference type="GO" id="GO:0005886">
    <property type="term" value="C:plasma membrane"/>
    <property type="evidence" value="ECO:0007669"/>
    <property type="project" value="TreeGrafter"/>
</dbReference>
<evidence type="ECO:0000313" key="11">
    <source>
        <dbReference type="Proteomes" id="UP000236649"/>
    </source>
</evidence>
<dbReference type="Pfam" id="PF00375">
    <property type="entry name" value="SDF"/>
    <property type="match status" value="1"/>
</dbReference>
<evidence type="ECO:0000313" key="10">
    <source>
        <dbReference type="Proteomes" id="UP000004980"/>
    </source>
</evidence>
<dbReference type="Gene3D" id="1.10.3860.10">
    <property type="entry name" value="Sodium:dicarboxylate symporter"/>
    <property type="match status" value="1"/>
</dbReference>
<dbReference type="GO" id="GO:0015141">
    <property type="term" value="F:succinate transmembrane transporter activity"/>
    <property type="evidence" value="ECO:0007669"/>
    <property type="project" value="TreeGrafter"/>
</dbReference>
<keyword evidence="6 7" id="KW-0472">Membrane</keyword>
<evidence type="ECO:0000256" key="3">
    <source>
        <dbReference type="ARBA" id="ARBA00022692"/>
    </source>
</evidence>
<dbReference type="GO" id="GO:0070778">
    <property type="term" value="P:L-aspartate transmembrane transport"/>
    <property type="evidence" value="ECO:0007669"/>
    <property type="project" value="TreeGrafter"/>
</dbReference>
<dbReference type="PROSITE" id="PS00713">
    <property type="entry name" value="NA_DICARBOXYL_SYMP_1"/>
    <property type="match status" value="1"/>
</dbReference>
<dbReference type="KEGG" id="phs:C2L64_35765"/>
<accession>A0AAN1JH27</accession>
<evidence type="ECO:0000256" key="7">
    <source>
        <dbReference type="SAM" id="Phobius"/>
    </source>
</evidence>
<proteinExistence type="predicted"/>
<dbReference type="AlphaFoldDB" id="A0AAN1JH27"/>
<reference evidence="8 11" key="2">
    <citation type="submission" date="2018-01" db="EMBL/GenBank/DDBJ databases">
        <title>Species boundaries and ecological features among Paraburkholderia terrae DSMZ17804T, P. hospita DSMZ17164T and P. caribensis DSMZ13236T.</title>
        <authorList>
            <person name="Pratama A.A."/>
        </authorList>
    </citation>
    <scope>NUCLEOTIDE SEQUENCE [LARGE SCALE GENOMIC DNA]</scope>
    <source>
        <strain evidence="8 11">DSM 17164</strain>
    </source>
</reference>
<keyword evidence="4" id="KW-0769">Symport</keyword>
<feature type="transmembrane region" description="Helical" evidence="7">
    <location>
        <begin position="9"/>
        <end position="28"/>
    </location>
</feature>
<gene>
    <name evidence="8" type="ORF">C2L64_35765</name>
    <name evidence="9" type="ORF">WQE_40909</name>
</gene>
<dbReference type="PANTHER" id="PTHR42865:SF1">
    <property type="entry name" value="AEROBIC C4-DICARBOXYLATE TRANSPORT PROTEIN"/>
    <property type="match status" value="1"/>
</dbReference>
<evidence type="ECO:0000256" key="4">
    <source>
        <dbReference type="ARBA" id="ARBA00022847"/>
    </source>
</evidence>
<dbReference type="EMBL" id="CP026107">
    <property type="protein sequence ID" value="AUT73696.1"/>
    <property type="molecule type" value="Genomic_DNA"/>
</dbReference>
<feature type="transmembrane region" description="Helical" evidence="7">
    <location>
        <begin position="217"/>
        <end position="243"/>
    </location>
</feature>
<dbReference type="SUPFAM" id="SSF118215">
    <property type="entry name" value="Proton glutamate symport protein"/>
    <property type="match status" value="1"/>
</dbReference>
<feature type="transmembrane region" description="Helical" evidence="7">
    <location>
        <begin position="182"/>
        <end position="205"/>
    </location>
</feature>
<keyword evidence="5 7" id="KW-1133">Transmembrane helix</keyword>
<dbReference type="InterPro" id="IPR001991">
    <property type="entry name" value="Na-dicarboxylate_symporter"/>
</dbReference>
<sequence length="257" mass="27290">MRQPFYKVLYVQVLLAIAAGILLGHLYPQYATAMKPLGDAFIRLIRMIIGPVIFCTVVAGISSMSDLKKVGRVGGKALVYFEVVSSIALVIGLLAGHVLHPGDGFNVSVASLDTRAIAGFVSQSEHLDGLTGFLFGIIPVSFFDAFAKGDTLPILFVSVMFGIAISAAGEQASGVTAMIEKLSAVFFSFVKIITKAAPAGAFGAISFTVGKYGIASLIPLFKLILTFYVTAFIFIAVVLGTVARTQSKADSTRHRMR</sequence>
<name>A0AAN1JH27_9BURK</name>
<reference evidence="9 10" key="1">
    <citation type="journal article" date="2012" name="J. Bacteriol.">
        <title>Draft Genome Sequence of the Soil Bacterium Burkholderia terrae Strain BS001, Which Interacts with Fungal Surface Structures.</title>
        <authorList>
            <person name="Nazir R."/>
            <person name="Hansen M.A."/>
            <person name="Sorensen S."/>
            <person name="van Elsas J.D."/>
        </authorList>
    </citation>
    <scope>NUCLEOTIDE SEQUENCE [LARGE SCALE GENOMIC DNA]</scope>
    <source>
        <strain evidence="9 10">BS001</strain>
    </source>
</reference>
<dbReference type="InterPro" id="IPR036458">
    <property type="entry name" value="Na:dicarbo_symporter_sf"/>
</dbReference>
<dbReference type="InterPro" id="IPR018107">
    <property type="entry name" value="Na-dicarboxylate_symporter_CS"/>
</dbReference>
<evidence type="ECO:0000256" key="1">
    <source>
        <dbReference type="ARBA" id="ARBA00004141"/>
    </source>
</evidence>
<dbReference type="GO" id="GO:0015138">
    <property type="term" value="F:fumarate transmembrane transporter activity"/>
    <property type="evidence" value="ECO:0007669"/>
    <property type="project" value="TreeGrafter"/>
</dbReference>
<keyword evidence="3 7" id="KW-0812">Transmembrane</keyword>
<evidence type="ECO:0000256" key="6">
    <source>
        <dbReference type="ARBA" id="ARBA00023136"/>
    </source>
</evidence>
<keyword evidence="2" id="KW-0813">Transport</keyword>
<organism evidence="8 11">
    <name type="scientific">Paraburkholderia hospita</name>
    <dbReference type="NCBI Taxonomy" id="169430"/>
    <lineage>
        <taxon>Bacteria</taxon>
        <taxon>Pseudomonadati</taxon>
        <taxon>Pseudomonadota</taxon>
        <taxon>Betaproteobacteria</taxon>
        <taxon>Burkholderiales</taxon>
        <taxon>Burkholderiaceae</taxon>
        <taxon>Paraburkholderia</taxon>
    </lineage>
</organism>
<dbReference type="PANTHER" id="PTHR42865">
    <property type="entry name" value="PROTON/GLUTAMATE-ASPARTATE SYMPORTER"/>
    <property type="match status" value="1"/>
</dbReference>
<evidence type="ECO:0000313" key="8">
    <source>
        <dbReference type="EMBL" id="AUT73696.1"/>
    </source>
</evidence>
<dbReference type="GO" id="GO:0015366">
    <property type="term" value="F:malate:proton symporter activity"/>
    <property type="evidence" value="ECO:0007669"/>
    <property type="project" value="TreeGrafter"/>
</dbReference>
<feature type="transmembrane region" description="Helical" evidence="7">
    <location>
        <begin position="40"/>
        <end position="65"/>
    </location>
</feature>
<dbReference type="Proteomes" id="UP000236649">
    <property type="component" value="Chromosome 3"/>
</dbReference>
<feature type="transmembrane region" description="Helical" evidence="7">
    <location>
        <begin position="151"/>
        <end position="170"/>
    </location>
</feature>
<feature type="transmembrane region" description="Helical" evidence="7">
    <location>
        <begin position="77"/>
        <end position="99"/>
    </location>
</feature>